<sequence length="256" mass="26868">MMRQTILCVALAMLAESTYAFQSPNLLSRRTNHQQHISTSSLSSTSADILARARKAAGVEEEQEEEKIFDDALLEDMQQCLITLETRVKEGAGSIPLLEIEQLQAMATNILTEMKAKENERLATLSSGSAPAAAAVAAAAVPPQQLEGSVVSEVSAPAAPAAQVASTSESAEVANTSEDDGPAYEGKGGMGLAAGTANTWVIEGMDSMSPEEYQEAIQASISARQAARKESGVYGNRNSNDYLNTLNGAKGGGMLK</sequence>
<organism evidence="3 4">
    <name type="scientific">Cylindrotheca closterium</name>
    <dbReference type="NCBI Taxonomy" id="2856"/>
    <lineage>
        <taxon>Eukaryota</taxon>
        <taxon>Sar</taxon>
        <taxon>Stramenopiles</taxon>
        <taxon>Ochrophyta</taxon>
        <taxon>Bacillariophyta</taxon>
        <taxon>Bacillariophyceae</taxon>
        <taxon>Bacillariophycidae</taxon>
        <taxon>Bacillariales</taxon>
        <taxon>Bacillariaceae</taxon>
        <taxon>Cylindrotheca</taxon>
    </lineage>
</organism>
<evidence type="ECO:0000256" key="1">
    <source>
        <dbReference type="SAM" id="MobiDB-lite"/>
    </source>
</evidence>
<dbReference type="EMBL" id="CAKOGP040001869">
    <property type="protein sequence ID" value="CAJ1954560.1"/>
    <property type="molecule type" value="Genomic_DNA"/>
</dbReference>
<accession>A0AAD2JJ55</accession>
<evidence type="ECO:0008006" key="5">
    <source>
        <dbReference type="Google" id="ProtNLM"/>
    </source>
</evidence>
<comment type="caution">
    <text evidence="3">The sequence shown here is derived from an EMBL/GenBank/DDBJ whole genome shotgun (WGS) entry which is preliminary data.</text>
</comment>
<feature type="signal peptide" evidence="2">
    <location>
        <begin position="1"/>
        <end position="20"/>
    </location>
</feature>
<dbReference type="Proteomes" id="UP001295423">
    <property type="component" value="Unassembled WGS sequence"/>
</dbReference>
<feature type="chain" id="PRO_5042033180" description="PS II complex 12 kDa extrinsic protein" evidence="2">
    <location>
        <begin position="21"/>
        <end position="256"/>
    </location>
</feature>
<keyword evidence="2" id="KW-0732">Signal</keyword>
<feature type="region of interest" description="Disordered" evidence="1">
    <location>
        <begin position="161"/>
        <end position="190"/>
    </location>
</feature>
<dbReference type="AlphaFoldDB" id="A0AAD2JJ55"/>
<protein>
    <recommendedName>
        <fullName evidence="5">PS II complex 12 kDa extrinsic protein</fullName>
    </recommendedName>
</protein>
<name>A0AAD2JJ55_9STRA</name>
<gene>
    <name evidence="3" type="ORF">CYCCA115_LOCUS15153</name>
</gene>
<evidence type="ECO:0000313" key="4">
    <source>
        <dbReference type="Proteomes" id="UP001295423"/>
    </source>
</evidence>
<evidence type="ECO:0000256" key="2">
    <source>
        <dbReference type="SAM" id="SignalP"/>
    </source>
</evidence>
<proteinExistence type="predicted"/>
<evidence type="ECO:0000313" key="3">
    <source>
        <dbReference type="EMBL" id="CAJ1954560.1"/>
    </source>
</evidence>
<feature type="compositionally biased region" description="Polar residues" evidence="1">
    <location>
        <begin position="167"/>
        <end position="176"/>
    </location>
</feature>
<keyword evidence="4" id="KW-1185">Reference proteome</keyword>
<reference evidence="3" key="1">
    <citation type="submission" date="2023-08" db="EMBL/GenBank/DDBJ databases">
        <authorList>
            <person name="Audoor S."/>
            <person name="Bilcke G."/>
        </authorList>
    </citation>
    <scope>NUCLEOTIDE SEQUENCE</scope>
</reference>